<dbReference type="Gene3D" id="3.90.180.10">
    <property type="entry name" value="Medium-chain alcohol dehydrogenases, catalytic domain"/>
    <property type="match status" value="1"/>
</dbReference>
<dbReference type="AlphaFoldDB" id="A0A8K0WAP5"/>
<dbReference type="InterPro" id="IPR047122">
    <property type="entry name" value="Trans-enoyl_RdTase-like"/>
</dbReference>
<evidence type="ECO:0000256" key="2">
    <source>
        <dbReference type="ARBA" id="ARBA00023002"/>
    </source>
</evidence>
<dbReference type="CDD" id="cd08249">
    <property type="entry name" value="enoyl_reductase_like"/>
    <property type="match status" value="1"/>
</dbReference>
<sequence>MSQKALLLEAVGKPLTLGERLIPQPGNNQLLVKVLVAGLNPHDQKTRDIGLFATDMPYVIASDLVGEVVTVGDGDHSSQFTIGDHVFGHTFTEGGWRNDFNAAQQYALVDARYIGRLAGSGLSTDEASTIPVVVLAGFVALFARAGHGLPLPFSSEANSFGYANVSLLVVGGGSNTGRAVVELAKLAGIGRIIVVAGHHNEAHLRSIGATHVINRQASDVREQIRAITGDDLVYAIDTVNAGAEQELGVAALSNTKKGTLITLRRPDGDLDAARIGSKSAGYERRFVLGVSPLHPEVTIWFWEEIPKWFKQGKLRPSRFKVIKGLDADAVNQALDRYQDGEGVKVNIHPWE</sequence>
<protein>
    <submittedName>
        <fullName evidence="4">Chaperonin 10-like protein</fullName>
    </submittedName>
</protein>
<organism evidence="4 5">
    <name type="scientific">Fusarium tricinctum</name>
    <dbReference type="NCBI Taxonomy" id="61284"/>
    <lineage>
        <taxon>Eukaryota</taxon>
        <taxon>Fungi</taxon>
        <taxon>Dikarya</taxon>
        <taxon>Ascomycota</taxon>
        <taxon>Pezizomycotina</taxon>
        <taxon>Sordariomycetes</taxon>
        <taxon>Hypocreomycetidae</taxon>
        <taxon>Hypocreales</taxon>
        <taxon>Nectriaceae</taxon>
        <taxon>Fusarium</taxon>
        <taxon>Fusarium tricinctum species complex</taxon>
    </lineage>
</organism>
<proteinExistence type="inferred from homology"/>
<evidence type="ECO:0000256" key="1">
    <source>
        <dbReference type="ARBA" id="ARBA00008072"/>
    </source>
</evidence>
<keyword evidence="2" id="KW-0560">Oxidoreductase</keyword>
<comment type="similarity">
    <text evidence="1">Belongs to the zinc-containing alcohol dehydrogenase family.</text>
</comment>
<dbReference type="PANTHER" id="PTHR45348">
    <property type="entry name" value="HYPOTHETICAL OXIDOREDUCTASE (EUROFUNG)"/>
    <property type="match status" value="1"/>
</dbReference>
<accession>A0A8K0WAP5</accession>
<dbReference type="InterPro" id="IPR013149">
    <property type="entry name" value="ADH-like_C"/>
</dbReference>
<evidence type="ECO:0000313" key="5">
    <source>
        <dbReference type="Proteomes" id="UP000813427"/>
    </source>
</evidence>
<evidence type="ECO:0000313" key="4">
    <source>
        <dbReference type="EMBL" id="KAH7245045.1"/>
    </source>
</evidence>
<name>A0A8K0WAP5_9HYPO</name>
<dbReference type="InterPro" id="IPR013154">
    <property type="entry name" value="ADH-like_N"/>
</dbReference>
<evidence type="ECO:0000259" key="3">
    <source>
        <dbReference type="SMART" id="SM00829"/>
    </source>
</evidence>
<dbReference type="OrthoDB" id="9992527at2759"/>
<dbReference type="InterPro" id="IPR020843">
    <property type="entry name" value="ER"/>
</dbReference>
<feature type="domain" description="Enoyl reductase (ER)" evidence="3">
    <location>
        <begin position="12"/>
        <end position="347"/>
    </location>
</feature>
<gene>
    <name evidence="4" type="ORF">BKA59DRAFT_526500</name>
</gene>
<dbReference type="SUPFAM" id="SSF51735">
    <property type="entry name" value="NAD(P)-binding Rossmann-fold domains"/>
    <property type="match status" value="1"/>
</dbReference>
<dbReference type="Gene3D" id="3.40.50.720">
    <property type="entry name" value="NAD(P)-binding Rossmann-like Domain"/>
    <property type="match status" value="1"/>
</dbReference>
<dbReference type="GO" id="GO:0016651">
    <property type="term" value="F:oxidoreductase activity, acting on NAD(P)H"/>
    <property type="evidence" value="ECO:0007669"/>
    <property type="project" value="InterPro"/>
</dbReference>
<comment type="caution">
    <text evidence="4">The sequence shown here is derived from an EMBL/GenBank/DDBJ whole genome shotgun (WGS) entry which is preliminary data.</text>
</comment>
<reference evidence="4" key="1">
    <citation type="journal article" date="2021" name="Nat. Commun.">
        <title>Genetic determinants of endophytism in the Arabidopsis root mycobiome.</title>
        <authorList>
            <person name="Mesny F."/>
            <person name="Miyauchi S."/>
            <person name="Thiergart T."/>
            <person name="Pickel B."/>
            <person name="Atanasova L."/>
            <person name="Karlsson M."/>
            <person name="Huettel B."/>
            <person name="Barry K.W."/>
            <person name="Haridas S."/>
            <person name="Chen C."/>
            <person name="Bauer D."/>
            <person name="Andreopoulos W."/>
            <person name="Pangilinan J."/>
            <person name="LaButti K."/>
            <person name="Riley R."/>
            <person name="Lipzen A."/>
            <person name="Clum A."/>
            <person name="Drula E."/>
            <person name="Henrissat B."/>
            <person name="Kohler A."/>
            <person name="Grigoriev I.V."/>
            <person name="Martin F.M."/>
            <person name="Hacquard S."/>
        </authorList>
    </citation>
    <scope>NUCLEOTIDE SEQUENCE</scope>
    <source>
        <strain evidence="4">MPI-SDFR-AT-0068</strain>
    </source>
</reference>
<dbReference type="Proteomes" id="UP000813427">
    <property type="component" value="Unassembled WGS sequence"/>
</dbReference>
<dbReference type="SUPFAM" id="SSF50129">
    <property type="entry name" value="GroES-like"/>
    <property type="match status" value="1"/>
</dbReference>
<dbReference type="InterPro" id="IPR011032">
    <property type="entry name" value="GroES-like_sf"/>
</dbReference>
<dbReference type="PANTHER" id="PTHR45348:SF2">
    <property type="entry name" value="ZINC-TYPE ALCOHOL DEHYDROGENASE-LIKE PROTEIN C2E1P3.01"/>
    <property type="match status" value="1"/>
</dbReference>
<dbReference type="EMBL" id="JAGPXF010000004">
    <property type="protein sequence ID" value="KAH7245045.1"/>
    <property type="molecule type" value="Genomic_DNA"/>
</dbReference>
<keyword evidence="5" id="KW-1185">Reference proteome</keyword>
<dbReference type="Pfam" id="PF08240">
    <property type="entry name" value="ADH_N"/>
    <property type="match status" value="1"/>
</dbReference>
<dbReference type="InterPro" id="IPR036291">
    <property type="entry name" value="NAD(P)-bd_dom_sf"/>
</dbReference>
<dbReference type="SMART" id="SM00829">
    <property type="entry name" value="PKS_ER"/>
    <property type="match status" value="1"/>
</dbReference>
<dbReference type="Pfam" id="PF00107">
    <property type="entry name" value="ADH_zinc_N"/>
    <property type="match status" value="1"/>
</dbReference>